<sequence length="195" mass="21319">MQDSIRLIVGLGNPGSEYENTRHNAGAWLLNEVARRYGVQLKPEKKFHGLCGKAQIKGQDVFLLFPTTFMNRSGQAVQALANFYKIPVNQILVVHDELDLPSGIARFKQGGGHGGQNGLKDIISKMANDKNFYRLRIGIGHPGDKTKVTGHVLGKPNKDEQNKIEAAIDAAADEIDSAVSGDWSGAMNRLHTFKA</sequence>
<dbReference type="Pfam" id="PF01195">
    <property type="entry name" value="Pept_tRNA_hydro"/>
    <property type="match status" value="1"/>
</dbReference>
<gene>
    <name evidence="7" type="primary">pth</name>
    <name evidence="10" type="ORF">RED65_12279</name>
</gene>
<name>Q1N3M7_9GAMM</name>
<accession>Q1N3M7</accession>
<evidence type="ECO:0000313" key="11">
    <source>
        <dbReference type="Proteomes" id="UP000004263"/>
    </source>
</evidence>
<feature type="active site" description="Proton acceptor" evidence="7">
    <location>
        <position position="23"/>
    </location>
</feature>
<proteinExistence type="inferred from homology"/>
<protein>
    <recommendedName>
        <fullName evidence="6 7">Peptidyl-tRNA hydrolase</fullName>
        <shortName evidence="7">Pth</shortName>
        <ecNumber evidence="1 7">3.1.1.29</ecNumber>
    </recommendedName>
</protein>
<dbReference type="Gene3D" id="3.40.50.1470">
    <property type="entry name" value="Peptidyl-tRNA hydrolase"/>
    <property type="match status" value="1"/>
</dbReference>
<dbReference type="GO" id="GO:0006515">
    <property type="term" value="P:protein quality control for misfolded or incompletely synthesized proteins"/>
    <property type="evidence" value="ECO:0007669"/>
    <property type="project" value="UniProtKB-UniRule"/>
</dbReference>
<evidence type="ECO:0000256" key="8">
    <source>
        <dbReference type="RuleBase" id="RU000673"/>
    </source>
</evidence>
<dbReference type="SUPFAM" id="SSF53178">
    <property type="entry name" value="Peptidyl-tRNA hydrolase-like"/>
    <property type="match status" value="1"/>
</dbReference>
<keyword evidence="4 7" id="KW-0694">RNA-binding</keyword>
<dbReference type="EMBL" id="AAQH01000004">
    <property type="protein sequence ID" value="EAT12847.1"/>
    <property type="molecule type" value="Genomic_DNA"/>
</dbReference>
<dbReference type="Proteomes" id="UP000004263">
    <property type="component" value="Unassembled WGS sequence"/>
</dbReference>
<dbReference type="CDD" id="cd00462">
    <property type="entry name" value="PTH"/>
    <property type="match status" value="1"/>
</dbReference>
<evidence type="ECO:0000256" key="1">
    <source>
        <dbReference type="ARBA" id="ARBA00013260"/>
    </source>
</evidence>
<feature type="site" description="Stabilizes the basic form of H active site to accept a proton" evidence="7">
    <location>
        <position position="96"/>
    </location>
</feature>
<comment type="function">
    <text evidence="7">Catalyzes the release of premature peptidyl moieties from peptidyl-tRNA molecules trapped in stalled 50S ribosomal subunits, and thus maintains levels of free tRNAs and 50S ribosomes.</text>
</comment>
<comment type="subunit">
    <text evidence="7">Monomer.</text>
</comment>
<keyword evidence="11" id="KW-1185">Reference proteome</keyword>
<evidence type="ECO:0000256" key="3">
    <source>
        <dbReference type="ARBA" id="ARBA00022801"/>
    </source>
</evidence>
<keyword evidence="2 7" id="KW-0820">tRNA-binding</keyword>
<evidence type="ECO:0000256" key="9">
    <source>
        <dbReference type="RuleBase" id="RU004320"/>
    </source>
</evidence>
<dbReference type="HAMAP" id="MF_00083">
    <property type="entry name" value="Pept_tRNA_hydro_bact"/>
    <property type="match status" value="1"/>
</dbReference>
<evidence type="ECO:0000256" key="7">
    <source>
        <dbReference type="HAMAP-Rule" id="MF_00083"/>
    </source>
</evidence>
<comment type="subcellular location">
    <subcellularLocation>
        <location evidence="7">Cytoplasm</location>
    </subcellularLocation>
</comment>
<dbReference type="GO" id="GO:0000049">
    <property type="term" value="F:tRNA binding"/>
    <property type="evidence" value="ECO:0007669"/>
    <property type="project" value="UniProtKB-UniRule"/>
</dbReference>
<feature type="binding site" evidence="7">
    <location>
        <position position="71"/>
    </location>
    <ligand>
        <name>tRNA</name>
        <dbReference type="ChEBI" id="CHEBI:17843"/>
    </ligand>
</feature>
<comment type="catalytic activity">
    <reaction evidence="7 8">
        <text>an N-acyl-L-alpha-aminoacyl-tRNA + H2O = an N-acyl-L-amino acid + a tRNA + H(+)</text>
        <dbReference type="Rhea" id="RHEA:54448"/>
        <dbReference type="Rhea" id="RHEA-COMP:10123"/>
        <dbReference type="Rhea" id="RHEA-COMP:13883"/>
        <dbReference type="ChEBI" id="CHEBI:15377"/>
        <dbReference type="ChEBI" id="CHEBI:15378"/>
        <dbReference type="ChEBI" id="CHEBI:59874"/>
        <dbReference type="ChEBI" id="CHEBI:78442"/>
        <dbReference type="ChEBI" id="CHEBI:138191"/>
        <dbReference type="EC" id="3.1.1.29"/>
    </reaction>
</comment>
<dbReference type="InterPro" id="IPR036416">
    <property type="entry name" value="Pept_tRNA_hydro_sf"/>
</dbReference>
<dbReference type="HOGENOM" id="CLU_062456_3_1_6"/>
<evidence type="ECO:0000313" key="10">
    <source>
        <dbReference type="EMBL" id="EAT12847.1"/>
    </source>
</evidence>
<dbReference type="RefSeq" id="WP_007018737.1">
    <property type="nucleotide sequence ID" value="NZ_CH724118.1"/>
</dbReference>
<comment type="function">
    <text evidence="7">Hydrolyzes ribosome-free peptidyl-tRNAs (with 1 or more amino acids incorporated), which drop off the ribosome during protein synthesis, or as a result of ribosome stalling.</text>
</comment>
<dbReference type="STRING" id="207949.RED65_12279"/>
<comment type="caution">
    <text evidence="10">The sequence shown here is derived from an EMBL/GenBank/DDBJ whole genome shotgun (WGS) entry which is preliminary data.</text>
</comment>
<dbReference type="PANTHER" id="PTHR17224:SF1">
    <property type="entry name" value="PEPTIDYL-TRNA HYDROLASE"/>
    <property type="match status" value="1"/>
</dbReference>
<evidence type="ECO:0000256" key="6">
    <source>
        <dbReference type="ARBA" id="ARBA00050038"/>
    </source>
</evidence>
<dbReference type="EC" id="3.1.1.29" evidence="1 7"/>
<dbReference type="GO" id="GO:0072344">
    <property type="term" value="P:rescue of stalled ribosome"/>
    <property type="evidence" value="ECO:0007669"/>
    <property type="project" value="UniProtKB-UniRule"/>
</dbReference>
<dbReference type="GO" id="GO:0004045">
    <property type="term" value="F:peptidyl-tRNA hydrolase activity"/>
    <property type="evidence" value="ECO:0007669"/>
    <property type="project" value="UniProtKB-UniRule"/>
</dbReference>
<feature type="binding site" evidence="7">
    <location>
        <position position="18"/>
    </location>
    <ligand>
        <name>tRNA</name>
        <dbReference type="ChEBI" id="CHEBI:17843"/>
    </ligand>
</feature>
<keyword evidence="7" id="KW-0963">Cytoplasm</keyword>
<feature type="site" description="Discriminates between blocked and unblocked aminoacyl-tRNA" evidence="7">
    <location>
        <position position="13"/>
    </location>
</feature>
<feature type="binding site" evidence="7">
    <location>
        <position position="69"/>
    </location>
    <ligand>
        <name>tRNA</name>
        <dbReference type="ChEBI" id="CHEBI:17843"/>
    </ligand>
</feature>
<dbReference type="PROSITE" id="PS01195">
    <property type="entry name" value="PEPT_TRNA_HYDROL_1"/>
    <property type="match status" value="1"/>
</dbReference>
<comment type="similarity">
    <text evidence="5 7 9">Belongs to the PTH family.</text>
</comment>
<reference evidence="10 11" key="1">
    <citation type="submission" date="2006-03" db="EMBL/GenBank/DDBJ databases">
        <authorList>
            <person name="Pinhassi J."/>
            <person name="Pedros-Alio C."/>
            <person name="Ferriera S."/>
            <person name="Johnson J."/>
            <person name="Kravitz S."/>
            <person name="Halpern A."/>
            <person name="Remington K."/>
            <person name="Beeson K."/>
            <person name="Tran B."/>
            <person name="Rogers Y.-H."/>
            <person name="Friedman R."/>
            <person name="Venter J.C."/>
        </authorList>
    </citation>
    <scope>NUCLEOTIDE SEQUENCE [LARGE SCALE GENOMIC DNA]</scope>
    <source>
        <strain evidence="10 11">RED65</strain>
    </source>
</reference>
<dbReference type="FunFam" id="3.40.50.1470:FF:000001">
    <property type="entry name" value="Peptidyl-tRNA hydrolase"/>
    <property type="match status" value="1"/>
</dbReference>
<dbReference type="InterPro" id="IPR018171">
    <property type="entry name" value="Pept_tRNA_hydro_CS"/>
</dbReference>
<dbReference type="PANTHER" id="PTHR17224">
    <property type="entry name" value="PEPTIDYL-TRNA HYDROLASE"/>
    <property type="match status" value="1"/>
</dbReference>
<keyword evidence="3 7" id="KW-0378">Hydrolase</keyword>
<evidence type="ECO:0000256" key="5">
    <source>
        <dbReference type="ARBA" id="ARBA00038063"/>
    </source>
</evidence>
<dbReference type="OrthoDB" id="9800507at2"/>
<evidence type="ECO:0000256" key="2">
    <source>
        <dbReference type="ARBA" id="ARBA00022555"/>
    </source>
</evidence>
<feature type="binding site" evidence="7">
    <location>
        <position position="117"/>
    </location>
    <ligand>
        <name>tRNA</name>
        <dbReference type="ChEBI" id="CHEBI:17843"/>
    </ligand>
</feature>
<dbReference type="NCBIfam" id="TIGR00447">
    <property type="entry name" value="pth"/>
    <property type="match status" value="1"/>
</dbReference>
<evidence type="ECO:0000256" key="4">
    <source>
        <dbReference type="ARBA" id="ARBA00022884"/>
    </source>
</evidence>
<organism evidence="10 11">
    <name type="scientific">Bermanella marisrubri</name>
    <dbReference type="NCBI Taxonomy" id="207949"/>
    <lineage>
        <taxon>Bacteria</taxon>
        <taxon>Pseudomonadati</taxon>
        <taxon>Pseudomonadota</taxon>
        <taxon>Gammaproteobacteria</taxon>
        <taxon>Oceanospirillales</taxon>
        <taxon>Oceanospirillaceae</taxon>
        <taxon>Bermanella</taxon>
    </lineage>
</organism>
<dbReference type="InterPro" id="IPR001328">
    <property type="entry name" value="Pept_tRNA_hydro"/>
</dbReference>
<dbReference type="GO" id="GO:0005737">
    <property type="term" value="C:cytoplasm"/>
    <property type="evidence" value="ECO:0007669"/>
    <property type="project" value="UniProtKB-SubCell"/>
</dbReference>
<dbReference type="AlphaFoldDB" id="Q1N3M7"/>